<dbReference type="EMBL" id="BLKZ01000001">
    <property type="protein sequence ID" value="GFG91424.1"/>
    <property type="molecule type" value="Genomic_DNA"/>
</dbReference>
<dbReference type="Proteomes" id="UP000465360">
    <property type="component" value="Unassembled WGS sequence"/>
</dbReference>
<dbReference type="AlphaFoldDB" id="A0A7I9YRV7"/>
<dbReference type="PANTHER" id="PTHR37292">
    <property type="entry name" value="VNG6097C"/>
    <property type="match status" value="1"/>
</dbReference>
<comment type="caution">
    <text evidence="1">The sequence shown here is derived from an EMBL/GenBank/DDBJ whole genome shotgun (WGS) entry which is preliminary data.</text>
</comment>
<evidence type="ECO:0000313" key="2">
    <source>
        <dbReference type="Proteomes" id="UP000465360"/>
    </source>
</evidence>
<sequence length="442" mass="49405">MDELVGALYTLAANWVETLTQFLNIRANYDIASVEIGSDQLDRAVVIFEAMNKGGTPLATFDLITAKAAKGDLAESLADKLTKLVTDEKVELNELWGTNKGPNPTPWSVDPAGGIALDNDELSVRFKNAFLNVMSLQFSLTKGIDALTTDAIKQKAILALAPDAVLQYWETAGKAVLRAWAFLQFRCGVRRESDLRNQLLVLPLAICLSSDDAFKDRERLDRLEYWYWCSVLTGTYTARQNENAVNDAKSLLRWFDGKEGDPFALRAAKVLGDPKYSDEATLLRADEEAGVSTDIDRYLLQYCLSRCPRDLLSSEDNTESVPFLTEWGTEDLEDHHLIPLAEARTVNESTRDLRKATEGLGLLLNSPLNRSYISRSVNRRIGPLPIKQYIKNVSEIAKADHAIFIPDNESDDFKEHVGQALKNRFAQIKNLAINELGTLRNY</sequence>
<proteinExistence type="predicted"/>
<name>A0A7I9YRV7_MYCBU</name>
<keyword evidence="2" id="KW-1185">Reference proteome</keyword>
<protein>
    <recommendedName>
        <fullName evidence="3">DUF262 domain-containing protein</fullName>
    </recommendedName>
</protein>
<reference evidence="1 2" key="1">
    <citation type="journal article" date="2019" name="Emerg. Microbes Infect.">
        <title>Comprehensive subspecies identification of 175 nontuberculous mycobacteria species based on 7547 genomic profiles.</title>
        <authorList>
            <person name="Matsumoto Y."/>
            <person name="Kinjo T."/>
            <person name="Motooka D."/>
            <person name="Nabeya D."/>
            <person name="Jung N."/>
            <person name="Uechi K."/>
            <person name="Horii T."/>
            <person name="Iida T."/>
            <person name="Fujita J."/>
            <person name="Nakamura S."/>
        </authorList>
    </citation>
    <scope>NUCLEOTIDE SEQUENCE [LARGE SCALE GENOMIC DNA]</scope>
    <source>
        <strain evidence="1 2">JCM 30725</strain>
    </source>
</reference>
<organism evidence="1 2">
    <name type="scientific">Mycobacterium bourgelatii</name>
    <dbReference type="NCBI Taxonomy" id="1273442"/>
    <lineage>
        <taxon>Bacteria</taxon>
        <taxon>Bacillati</taxon>
        <taxon>Actinomycetota</taxon>
        <taxon>Actinomycetes</taxon>
        <taxon>Mycobacteriales</taxon>
        <taxon>Mycobacteriaceae</taxon>
        <taxon>Mycobacterium</taxon>
    </lineage>
</organism>
<accession>A0A7I9YRV7</accession>
<evidence type="ECO:0008006" key="3">
    <source>
        <dbReference type="Google" id="ProtNLM"/>
    </source>
</evidence>
<gene>
    <name evidence="1" type="ORF">MBOU_34660</name>
</gene>
<evidence type="ECO:0000313" key="1">
    <source>
        <dbReference type="EMBL" id="GFG91424.1"/>
    </source>
</evidence>
<dbReference type="PANTHER" id="PTHR37292:SF2">
    <property type="entry name" value="DUF262 DOMAIN-CONTAINING PROTEIN"/>
    <property type="match status" value="1"/>
</dbReference>